<name>A0ABS4H6A1_9BACL</name>
<sequence>MLNYRYNQGVLEIEEVMNIVSSYAVIITLILCFNL</sequence>
<dbReference type="Proteomes" id="UP001519273">
    <property type="component" value="Unassembled WGS sequence"/>
</dbReference>
<evidence type="ECO:0000313" key="3">
    <source>
        <dbReference type="Proteomes" id="UP001519273"/>
    </source>
</evidence>
<gene>
    <name evidence="2" type="ORF">J2Z20_002986</name>
</gene>
<feature type="transmembrane region" description="Helical" evidence="1">
    <location>
        <begin position="16"/>
        <end position="33"/>
    </location>
</feature>
<keyword evidence="1" id="KW-1133">Transmembrane helix</keyword>
<reference evidence="2 3" key="1">
    <citation type="submission" date="2021-03" db="EMBL/GenBank/DDBJ databases">
        <title>Genomic Encyclopedia of Type Strains, Phase IV (KMG-IV): sequencing the most valuable type-strain genomes for metagenomic binning, comparative biology and taxonomic classification.</title>
        <authorList>
            <person name="Goeker M."/>
        </authorList>
    </citation>
    <scope>NUCLEOTIDE SEQUENCE [LARGE SCALE GENOMIC DNA]</scope>
    <source>
        <strain evidence="2 3">DSM 23491</strain>
    </source>
</reference>
<accession>A0ABS4H6A1</accession>
<comment type="caution">
    <text evidence="2">The sequence shown here is derived from an EMBL/GenBank/DDBJ whole genome shotgun (WGS) entry which is preliminary data.</text>
</comment>
<keyword evidence="1" id="KW-0472">Membrane</keyword>
<evidence type="ECO:0000256" key="1">
    <source>
        <dbReference type="SAM" id="Phobius"/>
    </source>
</evidence>
<keyword evidence="1" id="KW-0812">Transmembrane</keyword>
<protein>
    <submittedName>
        <fullName evidence="2">Uncharacterized protein</fullName>
    </submittedName>
</protein>
<evidence type="ECO:0000313" key="2">
    <source>
        <dbReference type="EMBL" id="MBP1938068.1"/>
    </source>
</evidence>
<organism evidence="2 3">
    <name type="scientific">Paenibacillus sediminis</name>
    <dbReference type="NCBI Taxonomy" id="664909"/>
    <lineage>
        <taxon>Bacteria</taxon>
        <taxon>Bacillati</taxon>
        <taxon>Bacillota</taxon>
        <taxon>Bacilli</taxon>
        <taxon>Bacillales</taxon>
        <taxon>Paenibacillaceae</taxon>
        <taxon>Paenibacillus</taxon>
    </lineage>
</organism>
<keyword evidence="3" id="KW-1185">Reference proteome</keyword>
<dbReference type="EMBL" id="JAGGKP010000010">
    <property type="protein sequence ID" value="MBP1938068.1"/>
    <property type="molecule type" value="Genomic_DNA"/>
</dbReference>
<proteinExistence type="predicted"/>